<reference evidence="1" key="1">
    <citation type="journal article" date="2021" name="Proc. Natl. Acad. Sci. U.S.A.">
        <title>Three genomes in the algal genus Volvox reveal the fate of a haploid sex-determining region after a transition to homothallism.</title>
        <authorList>
            <person name="Yamamoto K."/>
            <person name="Hamaji T."/>
            <person name="Kawai-Toyooka H."/>
            <person name="Matsuzaki R."/>
            <person name="Takahashi F."/>
            <person name="Nishimura Y."/>
            <person name="Kawachi M."/>
            <person name="Noguchi H."/>
            <person name="Minakuchi Y."/>
            <person name="Umen J.G."/>
            <person name="Toyoda A."/>
            <person name="Nozaki H."/>
        </authorList>
    </citation>
    <scope>NUCLEOTIDE SEQUENCE</scope>
    <source>
        <strain evidence="1">NIES-3785</strain>
    </source>
</reference>
<proteinExistence type="predicted"/>
<dbReference type="Proteomes" id="UP000722791">
    <property type="component" value="Unassembled WGS sequence"/>
</dbReference>
<evidence type="ECO:0000313" key="1">
    <source>
        <dbReference type="EMBL" id="GIM00272.1"/>
    </source>
</evidence>
<comment type="caution">
    <text evidence="1">The sequence shown here is derived from an EMBL/GenBank/DDBJ whole genome shotgun (WGS) entry which is preliminary data.</text>
</comment>
<name>A0A8J4G584_9CHLO</name>
<evidence type="ECO:0000313" key="2">
    <source>
        <dbReference type="Proteomes" id="UP000722791"/>
    </source>
</evidence>
<dbReference type="OrthoDB" id="2019561at2759"/>
<protein>
    <submittedName>
        <fullName evidence="1">Uncharacterized protein</fullName>
    </submittedName>
</protein>
<dbReference type="AlphaFoldDB" id="A0A8J4G584"/>
<gene>
    <name evidence="1" type="ORF">Vretimale_5420</name>
</gene>
<sequence>MASLRFSLTHQYVEMQRSKRMLRTAKNRAAMVPVQAVASTQNYTKVSLRTRQDCELAVSFYPRFRYNALGGGGWGTVTDLGDGKLHLSFDTSVLVIPDMSYRTAMLMGLLPVPPPLNIAIRPVSLEGILDQRTGEVNLNFESDFYLTAGSIYQPPGLKIRTVLTTETTRGRNLSATGRRLVGNNGVLVGTATVEPVGDLFLDNFLQLPNDALAVMSCDFVFE</sequence>
<organism evidence="1 2">
    <name type="scientific">Volvox reticuliferus</name>
    <dbReference type="NCBI Taxonomy" id="1737510"/>
    <lineage>
        <taxon>Eukaryota</taxon>
        <taxon>Viridiplantae</taxon>
        <taxon>Chlorophyta</taxon>
        <taxon>core chlorophytes</taxon>
        <taxon>Chlorophyceae</taxon>
        <taxon>CS clade</taxon>
        <taxon>Chlamydomonadales</taxon>
        <taxon>Volvocaceae</taxon>
        <taxon>Volvox</taxon>
    </lineage>
</organism>
<dbReference type="PANTHER" id="PTHR35320:SF1">
    <property type="entry name" value="ATP-DEPENDENT CLP PROTEASE ATP-BINDING SUBUNIT"/>
    <property type="match status" value="1"/>
</dbReference>
<accession>A0A8J4G584</accession>
<dbReference type="PANTHER" id="PTHR35320">
    <property type="entry name" value="ATP-DEPENDENT CLP PROTEASE ATP-BINDING SUBUNIT"/>
    <property type="match status" value="1"/>
</dbReference>
<dbReference type="EMBL" id="BNCQ01000007">
    <property type="protein sequence ID" value="GIM00272.1"/>
    <property type="molecule type" value="Genomic_DNA"/>
</dbReference>